<dbReference type="EMBL" id="MTLN01000003">
    <property type="protein sequence ID" value="ONN71939.1"/>
    <property type="molecule type" value="Genomic_DNA"/>
</dbReference>
<gene>
    <name evidence="2" type="ORF">BVL52_06255</name>
</gene>
<organism evidence="2 3">
    <name type="scientific">Pseudomonas oryzihabitans</name>
    <dbReference type="NCBI Taxonomy" id="47885"/>
    <lineage>
        <taxon>Bacteria</taxon>
        <taxon>Pseudomonadati</taxon>
        <taxon>Pseudomonadota</taxon>
        <taxon>Gammaproteobacteria</taxon>
        <taxon>Pseudomonadales</taxon>
        <taxon>Pseudomonadaceae</taxon>
        <taxon>Pseudomonas</taxon>
    </lineage>
</organism>
<reference evidence="2 3" key="1">
    <citation type="submission" date="2017-01" db="EMBL/GenBank/DDBJ databases">
        <title>Pseudomonas psychrotolerans genome sequencing and assembly.</title>
        <authorList>
            <person name="Vyas B."/>
            <person name="Mayilraj S."/>
        </authorList>
    </citation>
    <scope>NUCLEOTIDE SEQUENCE [LARGE SCALE GENOMIC DNA]</scope>
    <source>
        <strain evidence="2 3">SDS18</strain>
    </source>
</reference>
<name>A0ABX3IVT8_9PSED</name>
<proteinExistence type="predicted"/>
<comment type="caution">
    <text evidence="2">The sequence shown here is derived from an EMBL/GenBank/DDBJ whole genome shotgun (WGS) entry which is preliminary data.</text>
</comment>
<keyword evidence="1" id="KW-0732">Signal</keyword>
<sequence>MPMLRRLLLVSALLFLAACTRAPLVTPQEVFPADRVENAADVRRAIVDTLERRGWSVGQESPGLVVASIVVRDRHQAWVDIPYSTKGYQIRYRDSAGLDYDGERIHRNYNKWVQLLDADIRRQLQLPAPAAAAE</sequence>
<evidence type="ECO:0000313" key="3">
    <source>
        <dbReference type="Proteomes" id="UP000189310"/>
    </source>
</evidence>
<accession>A0ABX3IVT8</accession>
<evidence type="ECO:0008006" key="4">
    <source>
        <dbReference type="Google" id="ProtNLM"/>
    </source>
</evidence>
<keyword evidence="3" id="KW-1185">Reference proteome</keyword>
<dbReference type="Proteomes" id="UP000189310">
    <property type="component" value="Unassembled WGS sequence"/>
</dbReference>
<protein>
    <recommendedName>
        <fullName evidence="4">Lipoprotein</fullName>
    </recommendedName>
</protein>
<feature type="signal peptide" evidence="1">
    <location>
        <begin position="1"/>
        <end position="22"/>
    </location>
</feature>
<feature type="chain" id="PRO_5046915736" description="Lipoprotein" evidence="1">
    <location>
        <begin position="23"/>
        <end position="134"/>
    </location>
</feature>
<dbReference type="PROSITE" id="PS51257">
    <property type="entry name" value="PROKAR_LIPOPROTEIN"/>
    <property type="match status" value="1"/>
</dbReference>
<evidence type="ECO:0000256" key="1">
    <source>
        <dbReference type="SAM" id="SignalP"/>
    </source>
</evidence>
<evidence type="ECO:0000313" key="2">
    <source>
        <dbReference type="EMBL" id="ONN71939.1"/>
    </source>
</evidence>